<dbReference type="AlphaFoldDB" id="A0A5S9F300"/>
<dbReference type="SUPFAM" id="SSF54523">
    <property type="entry name" value="Pili subunits"/>
    <property type="match status" value="1"/>
</dbReference>
<dbReference type="PROSITE" id="PS00409">
    <property type="entry name" value="PROKAR_NTER_METHYL"/>
    <property type="match status" value="1"/>
</dbReference>
<organism evidence="2 3">
    <name type="scientific">Uabimicrobium amorphum</name>
    <dbReference type="NCBI Taxonomy" id="2596890"/>
    <lineage>
        <taxon>Bacteria</taxon>
        <taxon>Pseudomonadati</taxon>
        <taxon>Planctomycetota</taxon>
        <taxon>Candidatus Uabimicrobiia</taxon>
        <taxon>Candidatus Uabimicrobiales</taxon>
        <taxon>Candidatus Uabimicrobiaceae</taxon>
        <taxon>Candidatus Uabimicrobium</taxon>
    </lineage>
</organism>
<dbReference type="InterPro" id="IPR045584">
    <property type="entry name" value="Pilin-like"/>
</dbReference>
<proteinExistence type="predicted"/>
<gene>
    <name evidence="2" type="ORF">UABAM_01237</name>
</gene>
<feature type="transmembrane region" description="Helical" evidence="1">
    <location>
        <begin position="7"/>
        <end position="29"/>
    </location>
</feature>
<evidence type="ECO:0000313" key="2">
    <source>
        <dbReference type="EMBL" id="BBM82894.1"/>
    </source>
</evidence>
<dbReference type="EMBL" id="AP019860">
    <property type="protein sequence ID" value="BBM82894.1"/>
    <property type="molecule type" value="Genomic_DNA"/>
</dbReference>
<keyword evidence="1" id="KW-0472">Membrane</keyword>
<keyword evidence="1" id="KW-0812">Transmembrane</keyword>
<sequence>MRKNHRGFTLIEIMVVMVIMGSMLALVSMNMDSLTPSSRLEASTRSIYSIVNLGMSHAVMSGKPTKLRYSISEGYYELYITNEKQKFESLEKKFLTRGVSYKDVDVAGDRKYRDGWVEIEISPLGVLAGHVIHLGNDQNEETTIEVNPLSGVITIKKGYHKMDFVEKL</sequence>
<dbReference type="Gene3D" id="3.30.700.10">
    <property type="entry name" value="Glycoprotein, Type 4 Pilin"/>
    <property type="match status" value="1"/>
</dbReference>
<dbReference type="InterPro" id="IPR012902">
    <property type="entry name" value="N_methyl_site"/>
</dbReference>
<evidence type="ECO:0008006" key="4">
    <source>
        <dbReference type="Google" id="ProtNLM"/>
    </source>
</evidence>
<evidence type="ECO:0000256" key="1">
    <source>
        <dbReference type="SAM" id="Phobius"/>
    </source>
</evidence>
<dbReference type="RefSeq" id="WP_151967120.1">
    <property type="nucleotide sequence ID" value="NZ_AP019860.1"/>
</dbReference>
<dbReference type="OrthoDB" id="5395782at2"/>
<dbReference type="Proteomes" id="UP000326354">
    <property type="component" value="Chromosome"/>
</dbReference>
<evidence type="ECO:0000313" key="3">
    <source>
        <dbReference type="Proteomes" id="UP000326354"/>
    </source>
</evidence>
<keyword evidence="1" id="KW-1133">Transmembrane helix</keyword>
<dbReference type="Pfam" id="PF07963">
    <property type="entry name" value="N_methyl"/>
    <property type="match status" value="1"/>
</dbReference>
<dbReference type="NCBIfam" id="TIGR02532">
    <property type="entry name" value="IV_pilin_GFxxxE"/>
    <property type="match status" value="1"/>
</dbReference>
<name>A0A5S9F300_UABAM</name>
<dbReference type="KEGG" id="uam:UABAM_01237"/>
<reference evidence="2 3" key="1">
    <citation type="submission" date="2019-08" db="EMBL/GenBank/DDBJ databases">
        <title>Complete genome sequence of Candidatus Uab amorphum.</title>
        <authorList>
            <person name="Shiratori T."/>
            <person name="Suzuki S."/>
            <person name="Kakizawa Y."/>
            <person name="Ishida K."/>
        </authorList>
    </citation>
    <scope>NUCLEOTIDE SEQUENCE [LARGE SCALE GENOMIC DNA]</scope>
    <source>
        <strain evidence="2 3">SRT547</strain>
    </source>
</reference>
<accession>A0A5S9F300</accession>
<keyword evidence="3" id="KW-1185">Reference proteome</keyword>
<protein>
    <recommendedName>
        <fullName evidence="4">Type II secretion system protein GspH</fullName>
    </recommendedName>
</protein>